<gene>
    <name evidence="11" type="ORF">E6C55_24590</name>
</gene>
<evidence type="ECO:0000256" key="9">
    <source>
        <dbReference type="SAM" id="MobiDB-lite"/>
    </source>
</evidence>
<dbReference type="EMBL" id="SSOB01000039">
    <property type="protein sequence ID" value="THF74631.1"/>
    <property type="molecule type" value="Genomic_DNA"/>
</dbReference>
<dbReference type="SMART" id="SM00518">
    <property type="entry name" value="AP2Ec"/>
    <property type="match status" value="1"/>
</dbReference>
<keyword evidence="6 11" id="KW-0378">Hydrolase</keyword>
<dbReference type="GO" id="GO:0008270">
    <property type="term" value="F:zinc ion binding"/>
    <property type="evidence" value="ECO:0007669"/>
    <property type="project" value="InterPro"/>
</dbReference>
<dbReference type="GO" id="GO:0008081">
    <property type="term" value="F:phosphoric diester hydrolase activity"/>
    <property type="evidence" value="ECO:0007669"/>
    <property type="project" value="TreeGrafter"/>
</dbReference>
<dbReference type="AlphaFoldDB" id="A0A4S4BKI0"/>
<sequence>MVVGSHLSTRRGYAEAARTAVRIGGNAFQYFPKNPRSLQLKSFDRADAQRCAAWCRENGVVSVAHGPYLVNPAAEGEEARRMAACTLNDLEIAEACGSIGVVVHFGVYRGSDPLQGYRNVIQYINNVLSSWKGEARILLENQAGDHGPTGTTFEELTTVRSLCARPEAVGFCLDTCHLFASGQWDGSNWQRLLERGRELGFWESLAAVHLNDSRYPSGARRDRHARIGEGHIGEARIAEAIASRELDGVPLIMETPAGPDGTHADEIRQVLLAARTAARSEENRPDETRLEEENG</sequence>
<dbReference type="InterPro" id="IPR013022">
    <property type="entry name" value="Xyl_isomerase-like_TIM-brl"/>
</dbReference>
<feature type="compositionally biased region" description="Basic and acidic residues" evidence="9">
    <location>
        <begin position="278"/>
        <end position="295"/>
    </location>
</feature>
<dbReference type="Proteomes" id="UP000310636">
    <property type="component" value="Unassembled WGS sequence"/>
</dbReference>
<keyword evidence="12" id="KW-1185">Reference proteome</keyword>
<dbReference type="EC" id="3.1.21.2" evidence="11"/>
<evidence type="ECO:0000256" key="4">
    <source>
        <dbReference type="ARBA" id="ARBA00022723"/>
    </source>
</evidence>
<dbReference type="PANTHER" id="PTHR21445:SF0">
    <property type="entry name" value="APURINIC-APYRIMIDINIC ENDONUCLEASE"/>
    <property type="match status" value="1"/>
</dbReference>
<evidence type="ECO:0000256" key="3">
    <source>
        <dbReference type="ARBA" id="ARBA00022722"/>
    </source>
</evidence>
<evidence type="ECO:0000256" key="8">
    <source>
        <dbReference type="ARBA" id="ARBA00023204"/>
    </source>
</evidence>
<evidence type="ECO:0000256" key="7">
    <source>
        <dbReference type="ARBA" id="ARBA00022833"/>
    </source>
</evidence>
<protein>
    <submittedName>
        <fullName evidence="11">Deoxyribonuclease IV</fullName>
        <ecNumber evidence="11">3.1.21.2</ecNumber>
    </submittedName>
</protein>
<dbReference type="RefSeq" id="WP_136372528.1">
    <property type="nucleotide sequence ID" value="NZ_SSOB01000039.1"/>
</dbReference>
<dbReference type="Gene3D" id="3.20.20.150">
    <property type="entry name" value="Divalent-metal-dependent TIM barrel enzymes"/>
    <property type="match status" value="1"/>
</dbReference>
<comment type="caution">
    <text evidence="11">The sequence shown here is derived from an EMBL/GenBank/DDBJ whole genome shotgun (WGS) entry which is preliminary data.</text>
</comment>
<evidence type="ECO:0000313" key="12">
    <source>
        <dbReference type="Proteomes" id="UP000310636"/>
    </source>
</evidence>
<name>A0A4S4BKI0_9BACL</name>
<keyword evidence="4" id="KW-0479">Metal-binding</keyword>
<proteinExistence type="inferred from homology"/>
<evidence type="ECO:0000256" key="6">
    <source>
        <dbReference type="ARBA" id="ARBA00022801"/>
    </source>
</evidence>
<dbReference type="PROSITE" id="PS51432">
    <property type="entry name" value="AP_NUCLEASE_F2_4"/>
    <property type="match status" value="1"/>
</dbReference>
<comment type="similarity">
    <text evidence="2">Belongs to the AP endonuclease 2 family.</text>
</comment>
<keyword evidence="8" id="KW-0234">DNA repair</keyword>
<evidence type="ECO:0000259" key="10">
    <source>
        <dbReference type="Pfam" id="PF01261"/>
    </source>
</evidence>
<dbReference type="InterPro" id="IPR018246">
    <property type="entry name" value="AP_endonuc_F2_Zn_BS"/>
</dbReference>
<reference evidence="11 12" key="1">
    <citation type="submission" date="2019-04" db="EMBL/GenBank/DDBJ databases">
        <title>Cohnella sp. nov. isolated from preserved vegetables.</title>
        <authorList>
            <person name="Lin S.-Y."/>
            <person name="Hung M.-H."/>
            <person name="Young C.-C."/>
        </authorList>
    </citation>
    <scope>NUCLEOTIDE SEQUENCE [LARGE SCALE GENOMIC DNA]</scope>
    <source>
        <strain evidence="11 12">CC-MHH1044</strain>
    </source>
</reference>
<keyword evidence="3" id="KW-0540">Nuclease</keyword>
<dbReference type="SUPFAM" id="SSF51658">
    <property type="entry name" value="Xylose isomerase-like"/>
    <property type="match status" value="1"/>
</dbReference>
<evidence type="ECO:0000256" key="1">
    <source>
        <dbReference type="ARBA" id="ARBA00001947"/>
    </source>
</evidence>
<dbReference type="OrthoDB" id="9805666at2"/>
<dbReference type="GO" id="GO:0008833">
    <property type="term" value="F:deoxyribonuclease IV (phage-T4-induced) activity"/>
    <property type="evidence" value="ECO:0007669"/>
    <property type="project" value="UniProtKB-EC"/>
</dbReference>
<dbReference type="InterPro" id="IPR001719">
    <property type="entry name" value="AP_endonuc_2"/>
</dbReference>
<dbReference type="PROSITE" id="PS00730">
    <property type="entry name" value="AP_NUCLEASE_F2_2"/>
    <property type="match status" value="1"/>
</dbReference>
<dbReference type="GO" id="GO:0003906">
    <property type="term" value="F:DNA-(apurinic or apyrimidinic site) endonuclease activity"/>
    <property type="evidence" value="ECO:0007669"/>
    <property type="project" value="TreeGrafter"/>
</dbReference>
<organism evidence="11 12">
    <name type="scientific">Cohnella fermenti</name>
    <dbReference type="NCBI Taxonomy" id="2565925"/>
    <lineage>
        <taxon>Bacteria</taxon>
        <taxon>Bacillati</taxon>
        <taxon>Bacillota</taxon>
        <taxon>Bacilli</taxon>
        <taxon>Bacillales</taxon>
        <taxon>Paenibacillaceae</taxon>
        <taxon>Cohnella</taxon>
    </lineage>
</organism>
<dbReference type="PROSITE" id="PS00731">
    <property type="entry name" value="AP_NUCLEASE_F2_3"/>
    <property type="match status" value="1"/>
</dbReference>
<dbReference type="PANTHER" id="PTHR21445">
    <property type="entry name" value="ENDONUCLEASE IV ENDODEOXYRIBONUCLEASE IV"/>
    <property type="match status" value="1"/>
</dbReference>
<evidence type="ECO:0000256" key="2">
    <source>
        <dbReference type="ARBA" id="ARBA00005340"/>
    </source>
</evidence>
<dbReference type="CDD" id="cd00019">
    <property type="entry name" value="AP2Ec"/>
    <property type="match status" value="1"/>
</dbReference>
<evidence type="ECO:0000313" key="11">
    <source>
        <dbReference type="EMBL" id="THF74631.1"/>
    </source>
</evidence>
<dbReference type="InterPro" id="IPR036237">
    <property type="entry name" value="Xyl_isomerase-like_sf"/>
</dbReference>
<feature type="domain" description="Xylose isomerase-like TIM barrel" evidence="10">
    <location>
        <begin position="19"/>
        <end position="262"/>
    </location>
</feature>
<dbReference type="NCBIfam" id="TIGR00587">
    <property type="entry name" value="nfo"/>
    <property type="match status" value="1"/>
</dbReference>
<keyword evidence="5" id="KW-0227">DNA damage</keyword>
<keyword evidence="7" id="KW-0862">Zinc</keyword>
<dbReference type="GO" id="GO:0006284">
    <property type="term" value="P:base-excision repair"/>
    <property type="evidence" value="ECO:0007669"/>
    <property type="project" value="TreeGrafter"/>
</dbReference>
<dbReference type="Pfam" id="PF01261">
    <property type="entry name" value="AP_endonuc_2"/>
    <property type="match status" value="1"/>
</dbReference>
<accession>A0A4S4BKI0</accession>
<comment type="cofactor">
    <cofactor evidence="1">
        <name>Zn(2+)</name>
        <dbReference type="ChEBI" id="CHEBI:29105"/>
    </cofactor>
</comment>
<evidence type="ECO:0000256" key="5">
    <source>
        <dbReference type="ARBA" id="ARBA00022763"/>
    </source>
</evidence>
<dbReference type="GO" id="GO:0003677">
    <property type="term" value="F:DNA binding"/>
    <property type="evidence" value="ECO:0007669"/>
    <property type="project" value="InterPro"/>
</dbReference>
<feature type="region of interest" description="Disordered" evidence="9">
    <location>
        <begin position="276"/>
        <end position="295"/>
    </location>
</feature>